<accession>A0AAQ4DHL1</accession>
<evidence type="ECO:0000313" key="2">
    <source>
        <dbReference type="EMBL" id="KAK8761951.1"/>
    </source>
</evidence>
<sequence>MEQQRSMMLSRAMSQRSVVIRPATQETGGMIQYLLTIVFLLCVFWAIVGVLLYMYRKPSPGTVDGEKPALLTGKTIYCSVQHEKAINLSVFVPEGVCHVFVALGLTQSNGSVLEGNAVSVERLRAVDRTPEAYVSVGYSVLVSKKDAFKDSLKDFMDRYPAPWSDRFQGIEVRGVPLADYQNDATMDTLNTAIADVKAGVTKVQKVIATLTLPIISGLPTTIAESAKLTNVDKVIAQTHYIPDPASCNVRPANSFALMEQAKNSMAAWKNKPCPSMLLGSLRYREADKENKPAGSCDVKTFCEADQASEIVHETLNKESALRKKSLRDWFIYDTPNKIRIKATAGRDMGCLYVDRIELDDAQCKCQNTRQFPLLTNVRTGMDVHWDDAATCGLQAIGRAR</sequence>
<proteinExistence type="predicted"/>
<keyword evidence="3" id="KW-1185">Reference proteome</keyword>
<reference evidence="2 3" key="1">
    <citation type="journal article" date="2023" name="Arcadia Sci">
        <title>De novo assembly of a long-read Amblyomma americanum tick genome.</title>
        <authorList>
            <person name="Chou S."/>
            <person name="Poskanzer K.E."/>
            <person name="Rollins M."/>
            <person name="Thuy-Boun P.S."/>
        </authorList>
    </citation>
    <scope>NUCLEOTIDE SEQUENCE [LARGE SCALE GENOMIC DNA]</scope>
    <source>
        <strain evidence="2">F_SG_1</strain>
        <tissue evidence="2">Salivary glands</tissue>
    </source>
</reference>
<dbReference type="EMBL" id="JARKHS020030621">
    <property type="protein sequence ID" value="KAK8761951.1"/>
    <property type="molecule type" value="Genomic_DNA"/>
</dbReference>
<protein>
    <submittedName>
        <fullName evidence="2">Uncharacterized protein</fullName>
    </submittedName>
</protein>
<keyword evidence="1" id="KW-0472">Membrane</keyword>
<evidence type="ECO:0000313" key="3">
    <source>
        <dbReference type="Proteomes" id="UP001321473"/>
    </source>
</evidence>
<evidence type="ECO:0000256" key="1">
    <source>
        <dbReference type="SAM" id="Phobius"/>
    </source>
</evidence>
<keyword evidence="1" id="KW-1133">Transmembrane helix</keyword>
<name>A0AAQ4DHL1_AMBAM</name>
<keyword evidence="1" id="KW-0812">Transmembrane</keyword>
<gene>
    <name evidence="2" type="ORF">V5799_026784</name>
</gene>
<dbReference type="Proteomes" id="UP001321473">
    <property type="component" value="Unassembled WGS sequence"/>
</dbReference>
<comment type="caution">
    <text evidence="2">The sequence shown here is derived from an EMBL/GenBank/DDBJ whole genome shotgun (WGS) entry which is preliminary data.</text>
</comment>
<organism evidence="2 3">
    <name type="scientific">Amblyomma americanum</name>
    <name type="common">Lone star tick</name>
    <dbReference type="NCBI Taxonomy" id="6943"/>
    <lineage>
        <taxon>Eukaryota</taxon>
        <taxon>Metazoa</taxon>
        <taxon>Ecdysozoa</taxon>
        <taxon>Arthropoda</taxon>
        <taxon>Chelicerata</taxon>
        <taxon>Arachnida</taxon>
        <taxon>Acari</taxon>
        <taxon>Parasitiformes</taxon>
        <taxon>Ixodida</taxon>
        <taxon>Ixodoidea</taxon>
        <taxon>Ixodidae</taxon>
        <taxon>Amblyomminae</taxon>
        <taxon>Amblyomma</taxon>
    </lineage>
</organism>
<dbReference type="AlphaFoldDB" id="A0AAQ4DHL1"/>
<feature type="transmembrane region" description="Helical" evidence="1">
    <location>
        <begin position="33"/>
        <end position="55"/>
    </location>
</feature>